<reference evidence="4 5" key="1">
    <citation type="journal article" date="2019" name="BMC Genomics">
        <title>New insights from Opisthorchis felineus genome: update on genomics of the epidemiologically important liver flukes.</title>
        <authorList>
            <person name="Ershov N.I."/>
            <person name="Mordvinov V.A."/>
            <person name="Prokhortchouk E.B."/>
            <person name="Pakharukova M.Y."/>
            <person name="Gunbin K.V."/>
            <person name="Ustyantsev K."/>
            <person name="Genaev M.A."/>
            <person name="Blinov A.G."/>
            <person name="Mazur A."/>
            <person name="Boulygina E."/>
            <person name="Tsygankova S."/>
            <person name="Khrameeva E."/>
            <person name="Chekanov N."/>
            <person name="Fan G."/>
            <person name="Xiao A."/>
            <person name="Zhang H."/>
            <person name="Xu X."/>
            <person name="Yang H."/>
            <person name="Solovyev V."/>
            <person name="Lee S.M."/>
            <person name="Liu X."/>
            <person name="Afonnikov D.A."/>
            <person name="Skryabin K.G."/>
        </authorList>
    </citation>
    <scope>NUCLEOTIDE SEQUENCE [LARGE SCALE GENOMIC DNA]</scope>
    <source>
        <strain evidence="4">AK-0245</strain>
        <tissue evidence="4">Whole organism</tissue>
    </source>
</reference>
<gene>
    <name evidence="4" type="ORF">CRM22_004318</name>
</gene>
<accession>A0A4S2M346</accession>
<feature type="compositionally biased region" description="Low complexity" evidence="1">
    <location>
        <begin position="201"/>
        <end position="226"/>
    </location>
</feature>
<dbReference type="SMART" id="SM00443">
    <property type="entry name" value="G_patch"/>
    <property type="match status" value="1"/>
</dbReference>
<feature type="compositionally biased region" description="Polar residues" evidence="1">
    <location>
        <begin position="237"/>
        <end position="247"/>
    </location>
</feature>
<dbReference type="GO" id="GO:0003676">
    <property type="term" value="F:nucleic acid binding"/>
    <property type="evidence" value="ECO:0007669"/>
    <property type="project" value="InterPro"/>
</dbReference>
<evidence type="ECO:0000259" key="3">
    <source>
        <dbReference type="PROSITE" id="PS50174"/>
    </source>
</evidence>
<comment type="caution">
    <text evidence="4">The sequence shown here is derived from an EMBL/GenBank/DDBJ whole genome shotgun (WGS) entry which is preliminary data.</text>
</comment>
<feature type="compositionally biased region" description="Polar residues" evidence="1">
    <location>
        <begin position="515"/>
        <end position="527"/>
    </location>
</feature>
<evidence type="ECO:0000313" key="4">
    <source>
        <dbReference type="EMBL" id="TGZ68358.1"/>
    </source>
</evidence>
<dbReference type="Pfam" id="PF00498">
    <property type="entry name" value="FHA"/>
    <property type="match status" value="1"/>
</dbReference>
<dbReference type="EMBL" id="SJOL01006370">
    <property type="protein sequence ID" value="TGZ68358.1"/>
    <property type="molecule type" value="Genomic_DNA"/>
</dbReference>
<dbReference type="SUPFAM" id="SSF49879">
    <property type="entry name" value="SMAD/FHA domain"/>
    <property type="match status" value="1"/>
</dbReference>
<dbReference type="PROSITE" id="PS50006">
    <property type="entry name" value="FHA_DOMAIN"/>
    <property type="match status" value="1"/>
</dbReference>
<dbReference type="InterPro" id="IPR000467">
    <property type="entry name" value="G_patch_dom"/>
</dbReference>
<dbReference type="CDD" id="cd16164">
    <property type="entry name" value="OCRE_VG5Q"/>
    <property type="match status" value="1"/>
</dbReference>
<evidence type="ECO:0000256" key="1">
    <source>
        <dbReference type="SAM" id="MobiDB-lite"/>
    </source>
</evidence>
<feature type="region of interest" description="Disordered" evidence="1">
    <location>
        <begin position="501"/>
        <end position="529"/>
    </location>
</feature>
<dbReference type="AlphaFoldDB" id="A0A4S2M346"/>
<organism evidence="4 5">
    <name type="scientific">Opisthorchis felineus</name>
    <dbReference type="NCBI Taxonomy" id="147828"/>
    <lineage>
        <taxon>Eukaryota</taxon>
        <taxon>Metazoa</taxon>
        <taxon>Spiralia</taxon>
        <taxon>Lophotrochozoa</taxon>
        <taxon>Platyhelminthes</taxon>
        <taxon>Trematoda</taxon>
        <taxon>Digenea</taxon>
        <taxon>Opisthorchiida</taxon>
        <taxon>Opisthorchiata</taxon>
        <taxon>Opisthorchiidae</taxon>
        <taxon>Opisthorchis</taxon>
    </lineage>
</organism>
<dbReference type="InterPro" id="IPR041591">
    <property type="entry name" value="OCRE"/>
</dbReference>
<dbReference type="Pfam" id="PF17780">
    <property type="entry name" value="OCRE"/>
    <property type="match status" value="1"/>
</dbReference>
<feature type="compositionally biased region" description="Basic and acidic residues" evidence="1">
    <location>
        <begin position="262"/>
        <end position="275"/>
    </location>
</feature>
<feature type="domain" description="FHA" evidence="2">
    <location>
        <begin position="331"/>
        <end position="383"/>
    </location>
</feature>
<dbReference type="Proteomes" id="UP000308267">
    <property type="component" value="Unassembled WGS sequence"/>
</dbReference>
<dbReference type="Gene3D" id="2.60.200.20">
    <property type="match status" value="1"/>
</dbReference>
<evidence type="ECO:0008006" key="6">
    <source>
        <dbReference type="Google" id="ProtNLM"/>
    </source>
</evidence>
<dbReference type="Pfam" id="PF01585">
    <property type="entry name" value="G-patch"/>
    <property type="match status" value="1"/>
</dbReference>
<feature type="region of interest" description="Disordered" evidence="1">
    <location>
        <begin position="168"/>
        <end position="285"/>
    </location>
</feature>
<dbReference type="OrthoDB" id="2538319at2759"/>
<evidence type="ECO:0000259" key="2">
    <source>
        <dbReference type="PROSITE" id="PS50006"/>
    </source>
</evidence>
<dbReference type="InterPro" id="IPR000253">
    <property type="entry name" value="FHA_dom"/>
</dbReference>
<keyword evidence="5" id="KW-1185">Reference proteome</keyword>
<dbReference type="PANTHER" id="PTHR23106:SF24">
    <property type="entry name" value="ANGIOGENIC FACTOR WITH G PATCH AND FHA DOMAINS 1"/>
    <property type="match status" value="1"/>
</dbReference>
<proteinExistence type="predicted"/>
<protein>
    <recommendedName>
        <fullName evidence="6">G-patch domain-containing protein</fullName>
    </recommendedName>
</protein>
<feature type="compositionally biased region" description="Basic residues" evidence="1">
    <location>
        <begin position="184"/>
        <end position="200"/>
    </location>
</feature>
<evidence type="ECO:0000313" key="5">
    <source>
        <dbReference type="Proteomes" id="UP000308267"/>
    </source>
</evidence>
<dbReference type="PANTHER" id="PTHR23106">
    <property type="entry name" value="ANGIOGENIC FACTOR WITH G PATCH AND FHA DOMAINS 1"/>
    <property type="match status" value="1"/>
</dbReference>
<name>A0A4S2M346_OPIFE</name>
<feature type="domain" description="G-patch" evidence="3">
    <location>
        <begin position="531"/>
        <end position="578"/>
    </location>
</feature>
<dbReference type="STRING" id="147828.A0A4S2M346"/>
<dbReference type="PROSITE" id="PS50174">
    <property type="entry name" value="G_PATCH"/>
    <property type="match status" value="1"/>
</dbReference>
<sequence>MDFDLFEKLSDLETRIYVLEKELEEKDALIQSLKLRNTQLEQGKCFLSVPSSIFVELESQKQHHSCAELDLGGKCDLASIESGKSIAEVLRETSESVVRHTGYAFDERTGLYFDHISGYYYDPEHHLFFEPRTGTYYSYNSETGEYAYRSSVDSRRLAELRELFCRSPEDAHSVPKQRSPSPLSRHRSRHRRRRCRRRSRTGSSRRSPNSSSRSNSSQNSPRYPQNSRRHSACSDASPDQDSLTGSVSGKKIKRKRMNACSPKERLHSRQDKENIDGSSTPPPAQQVTSFAAKPMVYPPGVRLVVLASECTPLGSVFILTSEESSRGWGCIGRNPTFCPSVNFPDDPDVSTIHCEVIYNQTEENYSLLDRESSSGTFVNGQLLPKAEPVRLSHGDVLRIGATRLLVHLHRGSEVCDQCDPDTLRLALEEATDGPPSSEAASSEVTNGLSAAARRDLHRRVNIDILKEKYGIRYLNSSENPKGYIDRAAQRRAMQVTGIVDTTHPPNLIEPKPAESVTTSQRTSSLSTPIGAENRGAQLLAKMGWKDGEGLGKNRSGIVEPVPVAVRLNARAGFGSDEQQRKVCPLIPADATPKELQKARIRIITRDRYDKIQ</sequence>
<dbReference type="InterPro" id="IPR035624">
    <property type="entry name" value="AGGF1_OCRE"/>
</dbReference>
<dbReference type="InterPro" id="IPR008984">
    <property type="entry name" value="SMAD_FHA_dom_sf"/>
</dbReference>
<dbReference type="InterPro" id="IPR053027">
    <property type="entry name" value="AGGF1"/>
</dbReference>